<evidence type="ECO:0000313" key="1">
    <source>
        <dbReference type="EMBL" id="MBO0352718.1"/>
    </source>
</evidence>
<dbReference type="RefSeq" id="WP_207031069.1">
    <property type="nucleotide sequence ID" value="NZ_CP159476.1"/>
</dbReference>
<keyword evidence="2" id="KW-1185">Reference proteome</keyword>
<protein>
    <submittedName>
        <fullName evidence="1">Uncharacterized protein</fullName>
    </submittedName>
</protein>
<reference evidence="1 2" key="1">
    <citation type="submission" date="2021-03" db="EMBL/GenBank/DDBJ databases">
        <title>Muricauda lutimaris sp. nov. and Muricauda ruestringensis sp. nov, two marine members of the Flavobacteriaceae isolated from deep sea sediments of Western Pacific.</title>
        <authorList>
            <person name="Zhao S."/>
            <person name="Liu R."/>
        </authorList>
    </citation>
    <scope>NUCLEOTIDE SEQUENCE [LARGE SCALE GENOMIC DNA]</scope>
    <source>
        <strain evidence="1 2">BC31-1-A7</strain>
    </source>
</reference>
<dbReference type="Proteomes" id="UP000664044">
    <property type="component" value="Unassembled WGS sequence"/>
</dbReference>
<gene>
    <name evidence="1" type="ORF">J0656_01720</name>
</gene>
<accession>A0ABS3G174</accession>
<organism evidence="1 2">
    <name type="scientific">Flagellimonas aurea</name>
    <dbReference type="NCBI Taxonomy" id="2915619"/>
    <lineage>
        <taxon>Bacteria</taxon>
        <taxon>Pseudomonadati</taxon>
        <taxon>Bacteroidota</taxon>
        <taxon>Flavobacteriia</taxon>
        <taxon>Flavobacteriales</taxon>
        <taxon>Flavobacteriaceae</taxon>
        <taxon>Flagellimonas</taxon>
    </lineage>
</organism>
<evidence type="ECO:0000313" key="2">
    <source>
        <dbReference type="Proteomes" id="UP000664044"/>
    </source>
</evidence>
<proteinExistence type="predicted"/>
<sequence length="75" mass="8677">MDAKLVSEDMLKEVSIQKLRLRFMMEMKKAQYFPLIQKPQLGHGIATLTHLSNEMEKVKDKAPNIAHSRQLTLVK</sequence>
<comment type="caution">
    <text evidence="1">The sequence shown here is derived from an EMBL/GenBank/DDBJ whole genome shotgun (WGS) entry which is preliminary data.</text>
</comment>
<dbReference type="EMBL" id="JAFLNL010000001">
    <property type="protein sequence ID" value="MBO0352718.1"/>
    <property type="molecule type" value="Genomic_DNA"/>
</dbReference>
<name>A0ABS3G174_9FLAO</name>